<comment type="similarity">
    <text evidence="4 11">Belongs to the transaldolase family. Type 2 subfamily.</text>
</comment>
<evidence type="ECO:0000313" key="15">
    <source>
        <dbReference type="Proteomes" id="UP000230790"/>
    </source>
</evidence>
<dbReference type="Pfam" id="PF00923">
    <property type="entry name" value="TAL_FSA"/>
    <property type="match status" value="1"/>
</dbReference>
<dbReference type="UniPathway" id="UPA00109">
    <property type="reaction ID" value="UER00181"/>
</dbReference>
<dbReference type="PRINTS" id="PR00662">
    <property type="entry name" value="G6PISOMERASE"/>
</dbReference>
<keyword evidence="12" id="KW-0324">Glycolysis</keyword>
<dbReference type="InterPro" id="IPR013785">
    <property type="entry name" value="Aldolase_TIM"/>
</dbReference>
<evidence type="ECO:0000256" key="1">
    <source>
        <dbReference type="ARBA" id="ARBA00003518"/>
    </source>
</evidence>
<dbReference type="InterPro" id="IPR018225">
    <property type="entry name" value="Transaldolase_AS"/>
</dbReference>
<comment type="function">
    <text evidence="1 11">Transaldolase is important for the balance of metabolites in the pentose-phosphate pathway.</text>
</comment>
<evidence type="ECO:0000256" key="9">
    <source>
        <dbReference type="ARBA" id="ARBA00023270"/>
    </source>
</evidence>
<keyword evidence="6 11" id="KW-0963">Cytoplasm</keyword>
<dbReference type="InterPro" id="IPR001672">
    <property type="entry name" value="G6P_Isomerase"/>
</dbReference>
<dbReference type="InterPro" id="IPR035476">
    <property type="entry name" value="SIS_PGI_1"/>
</dbReference>
<dbReference type="NCBIfam" id="NF002881">
    <property type="entry name" value="PRK03343.1"/>
    <property type="match status" value="1"/>
</dbReference>
<dbReference type="AlphaFoldDB" id="A0A2M8QGL8"/>
<evidence type="ECO:0000313" key="14">
    <source>
        <dbReference type="EMBL" id="PJF48950.1"/>
    </source>
</evidence>
<dbReference type="EC" id="2.2.1.2" evidence="5 11"/>
<evidence type="ECO:0000256" key="12">
    <source>
        <dbReference type="RuleBase" id="RU000612"/>
    </source>
</evidence>
<dbReference type="PANTHER" id="PTHR10683">
    <property type="entry name" value="TRANSALDOLASE"/>
    <property type="match status" value="1"/>
</dbReference>
<gene>
    <name evidence="11 14" type="primary">tal</name>
    <name evidence="14" type="ORF">CUN48_00910</name>
</gene>
<dbReference type="GO" id="GO:0006096">
    <property type="term" value="P:glycolytic process"/>
    <property type="evidence" value="ECO:0007669"/>
    <property type="project" value="UniProtKB-UniPathway"/>
</dbReference>
<feature type="compositionally biased region" description="Basic residues" evidence="13">
    <location>
        <begin position="954"/>
        <end position="963"/>
    </location>
</feature>
<organism evidence="14 15">
    <name type="scientific">Candidatus Thermofonsia Clade 3 bacterium</name>
    <dbReference type="NCBI Taxonomy" id="2364212"/>
    <lineage>
        <taxon>Bacteria</taxon>
        <taxon>Bacillati</taxon>
        <taxon>Chloroflexota</taxon>
        <taxon>Candidatus Thermofontia</taxon>
        <taxon>Candidatus Thermofonsia Clade 3</taxon>
    </lineage>
</organism>
<dbReference type="GO" id="GO:0006098">
    <property type="term" value="P:pentose-phosphate shunt"/>
    <property type="evidence" value="ECO:0007669"/>
    <property type="project" value="UniProtKB-UniRule"/>
</dbReference>
<dbReference type="SUPFAM" id="SSF51569">
    <property type="entry name" value="Aldolase"/>
    <property type="match status" value="1"/>
</dbReference>
<proteinExistence type="inferred from homology"/>
<reference evidence="14 15" key="1">
    <citation type="submission" date="2017-11" db="EMBL/GenBank/DDBJ databases">
        <title>Evolution of Phototrophy in the Chloroflexi Phylum Driven by Horizontal Gene Transfer.</title>
        <authorList>
            <person name="Ward L.M."/>
            <person name="Hemp J."/>
            <person name="Shih P.M."/>
            <person name="Mcglynn S.E."/>
            <person name="Fischer W."/>
        </authorList>
    </citation>
    <scope>NUCLEOTIDE SEQUENCE [LARGE SCALE GENOMIC DNA]</scope>
    <source>
        <strain evidence="14">JP3_7</strain>
    </source>
</reference>
<evidence type="ECO:0000256" key="2">
    <source>
        <dbReference type="ARBA" id="ARBA00004496"/>
    </source>
</evidence>
<dbReference type="GO" id="GO:0004347">
    <property type="term" value="F:glucose-6-phosphate isomerase activity"/>
    <property type="evidence" value="ECO:0007669"/>
    <property type="project" value="UniProtKB-EC"/>
</dbReference>
<dbReference type="HAMAP" id="MF_00493">
    <property type="entry name" value="Transaldolase_2"/>
    <property type="match status" value="1"/>
</dbReference>
<dbReference type="Gene3D" id="3.40.50.10490">
    <property type="entry name" value="Glucose-6-phosphate isomerase like protein, domain 1"/>
    <property type="match status" value="3"/>
</dbReference>
<comment type="pathway">
    <text evidence="3 11">Carbohydrate degradation; pentose phosphate pathway; D-glyceraldehyde 3-phosphate and beta-D-fructose 6-phosphate from D-ribose 5-phosphate and D-xylulose 5-phosphate (non-oxidative stage): step 2/3.</text>
</comment>
<evidence type="ECO:0000256" key="5">
    <source>
        <dbReference type="ARBA" id="ARBA00013151"/>
    </source>
</evidence>
<comment type="pathway">
    <text evidence="12">Carbohydrate degradation; glycolysis; D-glyceraldehyde 3-phosphate and glycerone phosphate from D-glucose: step 2/4.</text>
</comment>
<keyword evidence="12" id="KW-0312">Gluconeogenesis</keyword>
<dbReference type="InterPro" id="IPR046348">
    <property type="entry name" value="SIS_dom_sf"/>
</dbReference>
<dbReference type="PANTHER" id="PTHR10683:SF31">
    <property type="entry name" value="TRANSALDOLASE"/>
    <property type="match status" value="1"/>
</dbReference>
<comment type="caution">
    <text evidence="14">The sequence shown here is derived from an EMBL/GenBank/DDBJ whole genome shotgun (WGS) entry which is preliminary data.</text>
</comment>
<evidence type="ECO:0000256" key="7">
    <source>
        <dbReference type="ARBA" id="ARBA00022679"/>
    </source>
</evidence>
<dbReference type="EMBL" id="PGTN01000003">
    <property type="protein sequence ID" value="PJF48950.1"/>
    <property type="molecule type" value="Genomic_DNA"/>
</dbReference>
<dbReference type="GO" id="GO:0004801">
    <property type="term" value="F:transaldolase activity"/>
    <property type="evidence" value="ECO:0007669"/>
    <property type="project" value="UniProtKB-UniRule"/>
</dbReference>
<comment type="subcellular location">
    <subcellularLocation>
        <location evidence="2 11">Cytoplasm</location>
    </subcellularLocation>
</comment>
<comment type="catalytic activity">
    <reaction evidence="10 11">
        <text>D-sedoheptulose 7-phosphate + D-glyceraldehyde 3-phosphate = D-erythrose 4-phosphate + beta-D-fructose 6-phosphate</text>
        <dbReference type="Rhea" id="RHEA:17053"/>
        <dbReference type="ChEBI" id="CHEBI:16897"/>
        <dbReference type="ChEBI" id="CHEBI:57483"/>
        <dbReference type="ChEBI" id="CHEBI:57634"/>
        <dbReference type="ChEBI" id="CHEBI:59776"/>
        <dbReference type="EC" id="2.2.1.2"/>
    </reaction>
</comment>
<feature type="region of interest" description="Disordered" evidence="13">
    <location>
        <begin position="945"/>
        <end position="990"/>
    </location>
</feature>
<evidence type="ECO:0000256" key="6">
    <source>
        <dbReference type="ARBA" id="ARBA00022490"/>
    </source>
</evidence>
<name>A0A2M8QGL8_9CHLR</name>
<keyword evidence="9 11" id="KW-0704">Schiff base</keyword>
<comment type="catalytic activity">
    <reaction evidence="12">
        <text>alpha-D-glucose 6-phosphate = beta-D-fructose 6-phosphate</text>
        <dbReference type="Rhea" id="RHEA:11816"/>
        <dbReference type="ChEBI" id="CHEBI:57634"/>
        <dbReference type="ChEBI" id="CHEBI:58225"/>
        <dbReference type="EC" id="5.3.1.9"/>
    </reaction>
</comment>
<dbReference type="GO" id="GO:0006094">
    <property type="term" value="P:gluconeogenesis"/>
    <property type="evidence" value="ECO:0007669"/>
    <property type="project" value="UniProtKB-KW"/>
</dbReference>
<dbReference type="Proteomes" id="UP000230790">
    <property type="component" value="Unassembled WGS sequence"/>
</dbReference>
<protein>
    <recommendedName>
        <fullName evidence="5 11">Transaldolase</fullName>
        <ecNumber evidence="5 11">2.2.1.2</ecNumber>
    </recommendedName>
</protein>
<dbReference type="GO" id="GO:0097367">
    <property type="term" value="F:carbohydrate derivative binding"/>
    <property type="evidence" value="ECO:0007669"/>
    <property type="project" value="InterPro"/>
</dbReference>
<dbReference type="PROSITE" id="PS51463">
    <property type="entry name" value="P_GLUCOSE_ISOMERASE_3"/>
    <property type="match status" value="1"/>
</dbReference>
<evidence type="ECO:0000256" key="4">
    <source>
        <dbReference type="ARBA" id="ARBA00008426"/>
    </source>
</evidence>
<dbReference type="GO" id="GO:0005737">
    <property type="term" value="C:cytoplasm"/>
    <property type="evidence" value="ECO:0007669"/>
    <property type="project" value="UniProtKB-SubCell"/>
</dbReference>
<evidence type="ECO:0000256" key="13">
    <source>
        <dbReference type="SAM" id="MobiDB-lite"/>
    </source>
</evidence>
<evidence type="ECO:0000256" key="10">
    <source>
        <dbReference type="ARBA" id="ARBA00048810"/>
    </source>
</evidence>
<dbReference type="InterPro" id="IPR001585">
    <property type="entry name" value="TAL/FSA"/>
</dbReference>
<evidence type="ECO:0000256" key="8">
    <source>
        <dbReference type="ARBA" id="ARBA00023126"/>
    </source>
</evidence>
<comment type="similarity">
    <text evidence="12">Belongs to the GPI family.</text>
</comment>
<dbReference type="NCBIfam" id="NF007080">
    <property type="entry name" value="PRK09533.1"/>
    <property type="match status" value="1"/>
</dbReference>
<dbReference type="NCBIfam" id="TIGR00876">
    <property type="entry name" value="tal_mycobact"/>
    <property type="match status" value="1"/>
</dbReference>
<accession>A0A2M8QGL8</accession>
<feature type="compositionally biased region" description="Basic and acidic residues" evidence="13">
    <location>
        <begin position="977"/>
        <end position="990"/>
    </location>
</feature>
<dbReference type="CDD" id="cd00955">
    <property type="entry name" value="Transaldolase_like"/>
    <property type="match status" value="1"/>
</dbReference>
<feature type="active site" description="Schiff-base intermediate with substrate" evidence="11">
    <location>
        <position position="144"/>
    </location>
</feature>
<dbReference type="PROSITE" id="PS00958">
    <property type="entry name" value="TRANSALDOLASE_2"/>
    <property type="match status" value="1"/>
</dbReference>
<evidence type="ECO:0000256" key="11">
    <source>
        <dbReference type="HAMAP-Rule" id="MF_00493"/>
    </source>
</evidence>
<dbReference type="UniPathway" id="UPA00115">
    <property type="reaction ID" value="UER00414"/>
</dbReference>
<dbReference type="Gene3D" id="3.20.20.70">
    <property type="entry name" value="Aldolase class I"/>
    <property type="match status" value="1"/>
</dbReference>
<keyword evidence="8 11" id="KW-0570">Pentose shunt</keyword>
<dbReference type="SUPFAM" id="SSF53697">
    <property type="entry name" value="SIS domain"/>
    <property type="match status" value="1"/>
</dbReference>
<sequence>MNSHNGNPNFDVRTYGQSFWYDNIQRSIITSGEMQSLIDDYGVLGLTSNPAIFEKAITGSADYDDDIIALAQRGADANAIYEALAIADIQSAADLLEPIYEQTNGLDGYVSLEVSPLLAHDYEGTVSEARRLFKLVGRKNLMVKVPATPAGIPAIQTLIADGININVTLIFSLDGYEAVARAYLAGLQERAMKGQSLDVASVASFFVSRVDTLVDRLLDEKIAALPEHDTAQRERLQALKGKAAIANAKLAYEIFERIFSEPAFKALADRGARVQRILWASTSTKNPAYKDTYYVEALIGEHTVNTLPPATLKAFRDHGVVAPTLREGMADARRTLEALEAVGISMQHVWQKLQDDGVRLFADAFESLLKGIEDKRAAVVARGEASGVSSALVYVEELVKMKAAARLWQREASLWTTAPEQIRVISNRLGWLSVIETMKPRVDELHAFREHVRSMGVTDAVVLGMGGSSLAPDVMRATFTPAEGVAGLRMHVLDTTDPTTVLSLERRLDLRKTLFIVASKSGSTLEVNAFYKYFRAKVDETVGETAGQHFVAITDEGTSLQRLAVEEGFGRVFINPADIGGRYSALSYFGLVPAALQGLDIAKLLARAAQMAHWCKPDSATNPGLYLGALMGGLALNGRDKVTFILSPQIEAFGDWVEQLIAESLGKQERGIVPVVGDLSADGAPVALRDTAHDKSGVAALSPDRFFVYMRLSGDATYDRFVANLVKAGLPVLTLTLSDAYDLGAEFFRWEFATAIAGVVIGVNPFDEPNVTESKVNTKRLLDEFEQSGAFSNEWTSRSANGQLNKFLRQAKPGDYIAIHAYLPYSDSVAQQLTRLRHLIREKTGVPVTVGYGPRFLHSTGQLHKGGANNVVALQLTYDPKEDVLIAGEPFSFGTLIRAQALGDFESLKAHQRRVLRLHLGADWEAALGKVIKVVSGGSRRSVASAKASEAVPRRARTKRTTKVKPDEAHAAAARSSVEKREVGSARRLV</sequence>
<dbReference type="InterPro" id="IPR004732">
    <property type="entry name" value="Transaldolase_2"/>
</dbReference>
<evidence type="ECO:0000256" key="3">
    <source>
        <dbReference type="ARBA" id="ARBA00004857"/>
    </source>
</evidence>
<dbReference type="CDD" id="cd05015">
    <property type="entry name" value="SIS_PGI_1"/>
    <property type="match status" value="1"/>
</dbReference>
<keyword evidence="12" id="KW-0413">Isomerase</keyword>
<keyword evidence="7 11" id="KW-0808">Transferase</keyword>
<dbReference type="Pfam" id="PF00342">
    <property type="entry name" value="PGI"/>
    <property type="match status" value="1"/>
</dbReference>